<reference evidence="4 5" key="1">
    <citation type="submission" date="2018-03" db="EMBL/GenBank/DDBJ databases">
        <authorList>
            <person name="Keele B.F."/>
        </authorList>
    </citation>
    <scope>NUCLEOTIDE SEQUENCE [LARGE SCALE GENOMIC DNA]</scope>
    <source>
        <strain evidence="4 5">YL28-9</strain>
    </source>
</reference>
<proteinExistence type="predicted"/>
<dbReference type="Pfam" id="PF16344">
    <property type="entry name" value="FecR_C"/>
    <property type="match status" value="1"/>
</dbReference>
<dbReference type="OrthoDB" id="1099963at2"/>
<dbReference type="Gene3D" id="3.55.50.30">
    <property type="match status" value="1"/>
</dbReference>
<dbReference type="Pfam" id="PF04773">
    <property type="entry name" value="FecR"/>
    <property type="match status" value="1"/>
</dbReference>
<keyword evidence="1" id="KW-0812">Transmembrane</keyword>
<dbReference type="InterPro" id="IPR006860">
    <property type="entry name" value="FecR"/>
</dbReference>
<dbReference type="InterPro" id="IPR012373">
    <property type="entry name" value="Ferrdict_sens_TM"/>
</dbReference>
<keyword evidence="5" id="KW-1185">Reference proteome</keyword>
<feature type="transmembrane region" description="Helical" evidence="1">
    <location>
        <begin position="79"/>
        <end position="99"/>
    </location>
</feature>
<gene>
    <name evidence="4" type="ORF">C7T94_06280</name>
</gene>
<feature type="domain" description="Protein FecR C-terminal" evidence="3">
    <location>
        <begin position="310"/>
        <end position="378"/>
    </location>
</feature>
<feature type="domain" description="FecR protein" evidence="2">
    <location>
        <begin position="173"/>
        <end position="268"/>
    </location>
</feature>
<dbReference type="PIRSF" id="PIRSF018266">
    <property type="entry name" value="FecR"/>
    <property type="match status" value="1"/>
</dbReference>
<name>A0A2T3HPD1_9SPHI</name>
<accession>A0A2T3HPD1</accession>
<dbReference type="EMBL" id="PYLS01000004">
    <property type="protein sequence ID" value="PST84320.1"/>
    <property type="molecule type" value="Genomic_DNA"/>
</dbReference>
<organism evidence="4 5">
    <name type="scientific">Pedobacter yulinensis</name>
    <dbReference type="NCBI Taxonomy" id="2126353"/>
    <lineage>
        <taxon>Bacteria</taxon>
        <taxon>Pseudomonadati</taxon>
        <taxon>Bacteroidota</taxon>
        <taxon>Sphingobacteriia</taxon>
        <taxon>Sphingobacteriales</taxon>
        <taxon>Sphingobacteriaceae</taxon>
        <taxon>Pedobacter</taxon>
    </lineage>
</organism>
<dbReference type="PANTHER" id="PTHR30273">
    <property type="entry name" value="PERIPLASMIC SIGNAL SENSOR AND SIGMA FACTOR ACTIVATOR FECR-RELATED"/>
    <property type="match status" value="1"/>
</dbReference>
<evidence type="ECO:0000313" key="5">
    <source>
        <dbReference type="Proteomes" id="UP000240912"/>
    </source>
</evidence>
<evidence type="ECO:0008006" key="6">
    <source>
        <dbReference type="Google" id="ProtNLM"/>
    </source>
</evidence>
<evidence type="ECO:0000259" key="2">
    <source>
        <dbReference type="Pfam" id="PF04773"/>
    </source>
</evidence>
<dbReference type="Proteomes" id="UP000240912">
    <property type="component" value="Unassembled WGS sequence"/>
</dbReference>
<keyword evidence="1" id="KW-1133">Transmembrane helix</keyword>
<protein>
    <recommendedName>
        <fullName evidence="6">Anti-sigma factor</fullName>
    </recommendedName>
</protein>
<dbReference type="GO" id="GO:0016989">
    <property type="term" value="F:sigma factor antagonist activity"/>
    <property type="evidence" value="ECO:0007669"/>
    <property type="project" value="TreeGrafter"/>
</dbReference>
<evidence type="ECO:0000259" key="3">
    <source>
        <dbReference type="Pfam" id="PF16344"/>
    </source>
</evidence>
<sequence>MSQKDSRYDIHDLSDKFLKGTLSEAERAWFEEWYSSFDDSLLEVYESRYPNRKTLRKAIKKRIQLATAYSPKQPVLRRLMGWVAAAAVFIIVGFSVFLFTTSEPAVQKTAAIVPGRDQAVLTLANGKTIVLDAAAEGRLAEEQGVGITKTDSSMISYDFPAVNTKGAPAAYNTIRTPRGGQFRLGLADGTKIWLNSDSYVRFPVSFGTKERSIEAGGEIYLEVAKDASRRFLVKTEGQTIQVLGTRFNINAYPDEPETRTTLFEGSVKLSAGRSDLVLKPGQQSVLHANRELEIDPNADIEVAGAWKNGYFMFDREDIRTAMRKIGRWYDVDVIYQGVVPDDWLGGSISRYKRVEDVLAKLELTGQFRFKIEGRRVIVMH</sequence>
<keyword evidence="1" id="KW-0472">Membrane</keyword>
<dbReference type="PANTHER" id="PTHR30273:SF2">
    <property type="entry name" value="PROTEIN FECR"/>
    <property type="match status" value="1"/>
</dbReference>
<dbReference type="RefSeq" id="WP_107214419.1">
    <property type="nucleotide sequence ID" value="NZ_KZ686268.1"/>
</dbReference>
<comment type="caution">
    <text evidence="4">The sequence shown here is derived from an EMBL/GenBank/DDBJ whole genome shotgun (WGS) entry which is preliminary data.</text>
</comment>
<evidence type="ECO:0000313" key="4">
    <source>
        <dbReference type="EMBL" id="PST84320.1"/>
    </source>
</evidence>
<evidence type="ECO:0000256" key="1">
    <source>
        <dbReference type="SAM" id="Phobius"/>
    </source>
</evidence>
<dbReference type="Gene3D" id="2.60.120.1440">
    <property type="match status" value="1"/>
</dbReference>
<dbReference type="InterPro" id="IPR032508">
    <property type="entry name" value="FecR_C"/>
</dbReference>
<dbReference type="AlphaFoldDB" id="A0A2T3HPD1"/>